<name>G2J9W7_9BURK</name>
<dbReference type="PANTHER" id="PTHR48051:SF1">
    <property type="entry name" value="RAS SUPPRESSOR PROTEIN 1"/>
    <property type="match status" value="1"/>
</dbReference>
<dbReference type="eggNOG" id="COG4886">
    <property type="taxonomic scope" value="Bacteria"/>
</dbReference>
<proteinExistence type="predicted"/>
<dbReference type="RefSeq" id="WP_006682746.1">
    <property type="nucleotide sequence ID" value="NZ_CAFB01000043.1"/>
</dbReference>
<organism evidence="3 4">
    <name type="scientific">Candidatus Glomeribacter gigasporarum BEG34</name>
    <dbReference type="NCBI Taxonomy" id="1070319"/>
    <lineage>
        <taxon>Bacteria</taxon>
        <taxon>Pseudomonadati</taxon>
        <taxon>Pseudomonadota</taxon>
        <taxon>Betaproteobacteria</taxon>
        <taxon>Burkholderiales</taxon>
        <taxon>Burkholderiaceae</taxon>
        <taxon>Candidatus Glomeribacter</taxon>
    </lineage>
</organism>
<dbReference type="Pfam" id="PF00560">
    <property type="entry name" value="LRR_1"/>
    <property type="match status" value="1"/>
</dbReference>
<evidence type="ECO:0000256" key="1">
    <source>
        <dbReference type="ARBA" id="ARBA00022614"/>
    </source>
</evidence>
<dbReference type="InterPro" id="IPR050216">
    <property type="entry name" value="LRR_domain-containing"/>
</dbReference>
<comment type="caution">
    <text evidence="3">The sequence shown here is derived from an EMBL/GenBank/DDBJ whole genome shotgun (WGS) entry which is preliminary data.</text>
</comment>
<evidence type="ECO:0000313" key="4">
    <source>
        <dbReference type="Proteomes" id="UP000054051"/>
    </source>
</evidence>
<gene>
    <name evidence="3" type="ORF">CAGGBEG34_260012</name>
</gene>
<dbReference type="SUPFAM" id="SSF52058">
    <property type="entry name" value="L domain-like"/>
    <property type="match status" value="1"/>
</dbReference>
<keyword evidence="1" id="KW-0433">Leucine-rich repeat</keyword>
<evidence type="ECO:0000313" key="3">
    <source>
        <dbReference type="EMBL" id="CCD29564.1"/>
    </source>
</evidence>
<dbReference type="InterPro" id="IPR001611">
    <property type="entry name" value="Leu-rich_rpt"/>
</dbReference>
<keyword evidence="2" id="KW-0677">Repeat</keyword>
<dbReference type="AlphaFoldDB" id="G2J9W7"/>
<dbReference type="Proteomes" id="UP000054051">
    <property type="component" value="Unassembled WGS sequence"/>
</dbReference>
<sequence>MIPNIVVKANIIPGVAGTLEMQAAIEYWKTQQRQEGVSDRDIRMVEEAIQDSLNGEDMDDFGRRYFVLNAFAPENSSVLQIGITTLPEIFGFDEFQEIEHFEVHYAKNLKKLPISMSLMTKIRHFEINYCGLEEIEGDLIRNNPDIGFFSVPENNLSTIPPEISDLRNIETLDLSYNKIKFLPDAIGNLRNTEALDPELKLNDNELCTLPVSIEMLTEWSIAYRNNPFEMQNPFGCIPRHQDSGKALIIQLSQYKNYFRSPEDAQWLDLTMRLMQITGA</sequence>
<reference evidence="3 4" key="1">
    <citation type="submission" date="2011-08" db="EMBL/GenBank/DDBJ databases">
        <title>The genome of the obligate endobacterium of an arbuscular mycorrhizal fungus reveals an interphylum network of nutritional interactions.</title>
        <authorList>
            <person name="Ghignone S."/>
            <person name="Salvioli A."/>
            <person name="Anca I."/>
            <person name="Lumini E."/>
            <person name="Ortu G."/>
            <person name="Petiti L."/>
            <person name="Cruveiller S."/>
            <person name="Bianciotto V."/>
            <person name="Piffanelli P."/>
            <person name="Lanfranco L."/>
            <person name="Bonfante P."/>
        </authorList>
    </citation>
    <scope>NUCLEOTIDE SEQUENCE [LARGE SCALE GENOMIC DNA]</scope>
    <source>
        <strain evidence="3 4">BEG34</strain>
    </source>
</reference>
<evidence type="ECO:0000256" key="2">
    <source>
        <dbReference type="ARBA" id="ARBA00022737"/>
    </source>
</evidence>
<dbReference type="Gene3D" id="3.80.10.10">
    <property type="entry name" value="Ribonuclease Inhibitor"/>
    <property type="match status" value="1"/>
</dbReference>
<dbReference type="GO" id="GO:0005737">
    <property type="term" value="C:cytoplasm"/>
    <property type="evidence" value="ECO:0007669"/>
    <property type="project" value="TreeGrafter"/>
</dbReference>
<dbReference type="PROSITE" id="PS51450">
    <property type="entry name" value="LRR"/>
    <property type="match status" value="1"/>
</dbReference>
<dbReference type="InterPro" id="IPR032675">
    <property type="entry name" value="LRR_dom_sf"/>
</dbReference>
<protein>
    <submittedName>
        <fullName evidence="3">Putative Leucine-rich repeat containing protein</fullName>
    </submittedName>
</protein>
<keyword evidence="4" id="KW-1185">Reference proteome</keyword>
<dbReference type="OrthoDB" id="8532199at2"/>
<dbReference type="STRING" id="1070319.CAGGBEG34_260012"/>
<dbReference type="PANTHER" id="PTHR48051">
    <property type="match status" value="1"/>
</dbReference>
<accession>G2J9W7</accession>
<dbReference type="EMBL" id="CAFB01000043">
    <property type="protein sequence ID" value="CCD29564.1"/>
    <property type="molecule type" value="Genomic_DNA"/>
</dbReference>